<dbReference type="EMBL" id="VSRR010018324">
    <property type="protein sequence ID" value="MPC61239.1"/>
    <property type="molecule type" value="Genomic_DNA"/>
</dbReference>
<organism evidence="1 2">
    <name type="scientific">Portunus trituberculatus</name>
    <name type="common">Swimming crab</name>
    <name type="synonym">Neptunus trituberculatus</name>
    <dbReference type="NCBI Taxonomy" id="210409"/>
    <lineage>
        <taxon>Eukaryota</taxon>
        <taxon>Metazoa</taxon>
        <taxon>Ecdysozoa</taxon>
        <taxon>Arthropoda</taxon>
        <taxon>Crustacea</taxon>
        <taxon>Multicrustacea</taxon>
        <taxon>Malacostraca</taxon>
        <taxon>Eumalacostraca</taxon>
        <taxon>Eucarida</taxon>
        <taxon>Decapoda</taxon>
        <taxon>Pleocyemata</taxon>
        <taxon>Brachyura</taxon>
        <taxon>Eubrachyura</taxon>
        <taxon>Portunoidea</taxon>
        <taxon>Portunidae</taxon>
        <taxon>Portuninae</taxon>
        <taxon>Portunus</taxon>
    </lineage>
</organism>
<accession>A0A5B7GUH2</accession>
<gene>
    <name evidence="1" type="ORF">E2C01_055306</name>
</gene>
<keyword evidence="2" id="KW-1185">Reference proteome</keyword>
<dbReference type="AlphaFoldDB" id="A0A5B7GUH2"/>
<evidence type="ECO:0000313" key="1">
    <source>
        <dbReference type="EMBL" id="MPC61239.1"/>
    </source>
</evidence>
<reference evidence="1 2" key="1">
    <citation type="submission" date="2019-05" db="EMBL/GenBank/DDBJ databases">
        <title>Another draft genome of Portunus trituberculatus and its Hox gene families provides insights of decapod evolution.</title>
        <authorList>
            <person name="Jeong J.-H."/>
            <person name="Song I."/>
            <person name="Kim S."/>
            <person name="Choi T."/>
            <person name="Kim D."/>
            <person name="Ryu S."/>
            <person name="Kim W."/>
        </authorList>
    </citation>
    <scope>NUCLEOTIDE SEQUENCE [LARGE SCALE GENOMIC DNA]</scope>
    <source>
        <tissue evidence="1">Muscle</tissue>
    </source>
</reference>
<evidence type="ECO:0000313" key="2">
    <source>
        <dbReference type="Proteomes" id="UP000324222"/>
    </source>
</evidence>
<comment type="caution">
    <text evidence="1">The sequence shown here is derived from an EMBL/GenBank/DDBJ whole genome shotgun (WGS) entry which is preliminary data.</text>
</comment>
<name>A0A5B7GUH2_PORTR</name>
<protein>
    <submittedName>
        <fullName evidence="1">Uncharacterized protein</fullName>
    </submittedName>
</protein>
<sequence>MNNTKSVKEFKQGTLLWSFEHIGSETVNNIASETGNNIQPQKVQYTLEVQNDFLPASDQGKAQEIHSRPEKLTELIKWQKGSYLTRVQKEELKATILENHDIFILDKN</sequence>
<dbReference type="Proteomes" id="UP000324222">
    <property type="component" value="Unassembled WGS sequence"/>
</dbReference>
<proteinExistence type="predicted"/>